<comment type="caution">
    <text evidence="1">The sequence shown here is derived from an EMBL/GenBank/DDBJ whole genome shotgun (WGS) entry which is preliminary data.</text>
</comment>
<evidence type="ECO:0000313" key="2">
    <source>
        <dbReference type="Proteomes" id="UP001221142"/>
    </source>
</evidence>
<dbReference type="AlphaFoldDB" id="A0AAD7BBA2"/>
<name>A0AAD7BBA2_9AGAR</name>
<keyword evidence="2" id="KW-1185">Reference proteome</keyword>
<dbReference type="Proteomes" id="UP001221142">
    <property type="component" value="Unassembled WGS sequence"/>
</dbReference>
<organism evidence="1 2">
    <name type="scientific">Roridomyces roridus</name>
    <dbReference type="NCBI Taxonomy" id="1738132"/>
    <lineage>
        <taxon>Eukaryota</taxon>
        <taxon>Fungi</taxon>
        <taxon>Dikarya</taxon>
        <taxon>Basidiomycota</taxon>
        <taxon>Agaricomycotina</taxon>
        <taxon>Agaricomycetes</taxon>
        <taxon>Agaricomycetidae</taxon>
        <taxon>Agaricales</taxon>
        <taxon>Marasmiineae</taxon>
        <taxon>Mycenaceae</taxon>
        <taxon>Roridomyces</taxon>
    </lineage>
</organism>
<protein>
    <submittedName>
        <fullName evidence="1">Uncharacterized protein</fullName>
    </submittedName>
</protein>
<accession>A0AAD7BBA2</accession>
<reference evidence="1" key="1">
    <citation type="submission" date="2023-03" db="EMBL/GenBank/DDBJ databases">
        <title>Massive genome expansion in bonnet fungi (Mycena s.s.) driven by repeated elements and novel gene families across ecological guilds.</title>
        <authorList>
            <consortium name="Lawrence Berkeley National Laboratory"/>
            <person name="Harder C.B."/>
            <person name="Miyauchi S."/>
            <person name="Viragh M."/>
            <person name="Kuo A."/>
            <person name="Thoen E."/>
            <person name="Andreopoulos B."/>
            <person name="Lu D."/>
            <person name="Skrede I."/>
            <person name="Drula E."/>
            <person name="Henrissat B."/>
            <person name="Morin E."/>
            <person name="Kohler A."/>
            <person name="Barry K."/>
            <person name="LaButti K."/>
            <person name="Morin E."/>
            <person name="Salamov A."/>
            <person name="Lipzen A."/>
            <person name="Mereny Z."/>
            <person name="Hegedus B."/>
            <person name="Baldrian P."/>
            <person name="Stursova M."/>
            <person name="Weitz H."/>
            <person name="Taylor A."/>
            <person name="Grigoriev I.V."/>
            <person name="Nagy L.G."/>
            <person name="Martin F."/>
            <person name="Kauserud H."/>
        </authorList>
    </citation>
    <scope>NUCLEOTIDE SEQUENCE</scope>
    <source>
        <strain evidence="1">9284</strain>
    </source>
</reference>
<proteinExistence type="predicted"/>
<evidence type="ECO:0000313" key="1">
    <source>
        <dbReference type="EMBL" id="KAJ7615554.1"/>
    </source>
</evidence>
<sequence>MNANAPSINYDAKSVIELEGTGSAGFAGSFFPQSRHLRVTGGTYTSHVHFHQLEGVQDQPEEFKQLGRWEINLRREILPRATVRRVFSAKIRNEDLPHSVILFEGANSEAESRQYISRHADLWHPNLLQIFGVSNFSGKHAVIAQDGLVVLPRSGLVRFGAKFLEPRTAPESSTIIVKPTHHTMPSHTIELSPSRRSLLLPTPPSQDGNSDHRLPRLASPGWRHFDVHHPCQPTADGADDAGHHPWLLAEGSALDLGDPELRIREGSNRFGAGSTAPLEPHPVFGSGFAQVRRGSEPDHGITNAELVPFTEYLDLHRPSTIRRIYLHALWCSEINHVKFFLRERVKGISLTHWIRRSTGQICVDLARNPGIKEISVLPHFDIKYIGSASDEVALEALSMRSEVHATVWMELDNHFSWFKVHVGLDKPLDRLGAIFRPGNDVGVGIVVAYLPEISLNYGTWRCRDMSVEVLENGWTRLDGHQSHGKRVSLSQWSGIPAQDAWMSQANHIFKQLRITSHFLDYVYIDNRELHLRIASSGTKAPPNGYLFLCPPDHLRFQLPECLWFWSLDPNGQPRLSADEANSHGFPAVHMEMDVSGQSWDAGVYVALREFHAAKGFDPHSQELAIHMGVPLYQLSGPREETFAYVSETRLGGGSVTSSVQEERVPEALNTALANPEETIPASVVPPLVVSDESPLQGGLLASLFSWETPEFGSFTVRPGAHENHVPQYPPIHVRIA</sequence>
<dbReference type="EMBL" id="JARKIF010000024">
    <property type="protein sequence ID" value="KAJ7615554.1"/>
    <property type="molecule type" value="Genomic_DNA"/>
</dbReference>
<gene>
    <name evidence="1" type="ORF">FB45DRAFT_1008432</name>
</gene>